<evidence type="ECO:0000313" key="3">
    <source>
        <dbReference type="Proteomes" id="UP000272474"/>
    </source>
</evidence>
<accession>A0A3A9YLG1</accession>
<dbReference type="RefSeq" id="WP_120685068.1">
    <property type="nucleotide sequence ID" value="NZ_RBAL01000034.1"/>
</dbReference>
<dbReference type="Gene3D" id="1.10.10.10">
    <property type="entry name" value="Winged helix-like DNA-binding domain superfamily/Winged helix DNA-binding domain"/>
    <property type="match status" value="1"/>
</dbReference>
<dbReference type="GO" id="GO:0003677">
    <property type="term" value="F:DNA binding"/>
    <property type="evidence" value="ECO:0007669"/>
    <property type="project" value="InterPro"/>
</dbReference>
<dbReference type="Proteomes" id="UP000272474">
    <property type="component" value="Unassembled WGS sequence"/>
</dbReference>
<dbReference type="OrthoDB" id="3178272at2"/>
<proteinExistence type="predicted"/>
<dbReference type="EMBL" id="RBAL01000034">
    <property type="protein sequence ID" value="RKN35964.1"/>
    <property type="molecule type" value="Genomic_DNA"/>
</dbReference>
<comment type="caution">
    <text evidence="2">The sequence shown here is derived from an EMBL/GenBank/DDBJ whole genome shotgun (WGS) entry which is preliminary data.</text>
</comment>
<dbReference type="InterPro" id="IPR000792">
    <property type="entry name" value="Tscrpt_reg_LuxR_C"/>
</dbReference>
<reference evidence="2 3" key="1">
    <citation type="journal article" date="2014" name="Int. J. Syst. Evol. Microbiol.">
        <title>Streptomyces hoynatensis sp. nov., isolated from deep marine sediment.</title>
        <authorList>
            <person name="Veyisoglu A."/>
            <person name="Sahin N."/>
        </authorList>
    </citation>
    <scope>NUCLEOTIDE SEQUENCE [LARGE SCALE GENOMIC DNA]</scope>
    <source>
        <strain evidence="2 3">KCTC 29097</strain>
    </source>
</reference>
<evidence type="ECO:0000313" key="2">
    <source>
        <dbReference type="EMBL" id="RKN35964.1"/>
    </source>
</evidence>
<sequence length="87" mass="9715">MTQWSPLTPRQLEALRYHAQGLTAEAAGRRMGISMSSVNQLIATAKRHLSAKSITHAVAIAMALRLIHPWDIPIPGERPPRRRGNER</sequence>
<dbReference type="InterPro" id="IPR036388">
    <property type="entry name" value="WH-like_DNA-bd_sf"/>
</dbReference>
<dbReference type="PROSITE" id="PS50043">
    <property type="entry name" value="HTH_LUXR_2"/>
    <property type="match status" value="1"/>
</dbReference>
<protein>
    <submittedName>
        <fullName evidence="2">LuxR family transcriptional regulator</fullName>
    </submittedName>
</protein>
<organism evidence="2 3">
    <name type="scientific">Streptomyces hoynatensis</name>
    <dbReference type="NCBI Taxonomy" id="1141874"/>
    <lineage>
        <taxon>Bacteria</taxon>
        <taxon>Bacillati</taxon>
        <taxon>Actinomycetota</taxon>
        <taxon>Actinomycetes</taxon>
        <taxon>Kitasatosporales</taxon>
        <taxon>Streptomycetaceae</taxon>
        <taxon>Streptomyces</taxon>
    </lineage>
</organism>
<feature type="domain" description="HTH luxR-type" evidence="1">
    <location>
        <begin position="1"/>
        <end position="65"/>
    </location>
</feature>
<dbReference type="SUPFAM" id="SSF46894">
    <property type="entry name" value="C-terminal effector domain of the bipartite response regulators"/>
    <property type="match status" value="1"/>
</dbReference>
<name>A0A3A9YLG1_9ACTN</name>
<evidence type="ECO:0000259" key="1">
    <source>
        <dbReference type="PROSITE" id="PS50043"/>
    </source>
</evidence>
<keyword evidence="3" id="KW-1185">Reference proteome</keyword>
<dbReference type="Pfam" id="PF00196">
    <property type="entry name" value="GerE"/>
    <property type="match status" value="1"/>
</dbReference>
<dbReference type="AlphaFoldDB" id="A0A3A9YLG1"/>
<dbReference type="InterPro" id="IPR016032">
    <property type="entry name" value="Sig_transdc_resp-reg_C-effctor"/>
</dbReference>
<dbReference type="SMART" id="SM00421">
    <property type="entry name" value="HTH_LUXR"/>
    <property type="match status" value="1"/>
</dbReference>
<dbReference type="GO" id="GO:0006355">
    <property type="term" value="P:regulation of DNA-templated transcription"/>
    <property type="evidence" value="ECO:0007669"/>
    <property type="project" value="InterPro"/>
</dbReference>
<gene>
    <name evidence="2" type="ORF">D7294_30505</name>
</gene>